<dbReference type="Pfam" id="PF01826">
    <property type="entry name" value="TIL"/>
    <property type="match status" value="1"/>
</dbReference>
<dbReference type="PROSITE" id="PS51233">
    <property type="entry name" value="VWFD"/>
    <property type="match status" value="1"/>
</dbReference>
<dbReference type="Proteomes" id="UP000018936">
    <property type="component" value="Unassembled WGS sequence"/>
</dbReference>
<dbReference type="Pfam" id="PF00094">
    <property type="entry name" value="VWD"/>
    <property type="match status" value="2"/>
</dbReference>
<dbReference type="Gene3D" id="2.10.25.10">
    <property type="entry name" value="Laminin"/>
    <property type="match status" value="1"/>
</dbReference>
<keyword evidence="4" id="KW-1015">Disulfide bond</keyword>
<dbReference type="GO" id="GO:0016020">
    <property type="term" value="C:membrane"/>
    <property type="evidence" value="ECO:0007669"/>
    <property type="project" value="UniProtKB-SubCell"/>
</dbReference>
<dbReference type="Pfam" id="PF08742">
    <property type="entry name" value="C8"/>
    <property type="match status" value="1"/>
</dbReference>
<dbReference type="SUPFAM" id="SSF57567">
    <property type="entry name" value="Serine protease inhibitors"/>
    <property type="match status" value="1"/>
</dbReference>
<gene>
    <name evidence="7" type="primary">FCGBP</name>
    <name evidence="7" type="ORF">L345_09647</name>
</gene>
<dbReference type="CDD" id="cd19941">
    <property type="entry name" value="TIL"/>
    <property type="match status" value="1"/>
</dbReference>
<keyword evidence="2 5" id="KW-0732">Signal</keyword>
<dbReference type="InterPro" id="IPR052749">
    <property type="entry name" value="Alpha-tectorin"/>
</dbReference>
<evidence type="ECO:0000313" key="8">
    <source>
        <dbReference type="Proteomes" id="UP000018936"/>
    </source>
</evidence>
<keyword evidence="8" id="KW-1185">Reference proteome</keyword>
<feature type="non-terminal residue" evidence="7">
    <location>
        <position position="1"/>
    </location>
</feature>
<feature type="signal peptide" evidence="5">
    <location>
        <begin position="1"/>
        <end position="15"/>
    </location>
</feature>
<proteinExistence type="predicted"/>
<name>V8NSS2_OPHHA</name>
<evidence type="ECO:0000256" key="2">
    <source>
        <dbReference type="ARBA" id="ARBA00022729"/>
    </source>
</evidence>
<accession>V8NSS2</accession>
<feature type="domain" description="VWFD" evidence="6">
    <location>
        <begin position="372"/>
        <end position="602"/>
    </location>
</feature>
<dbReference type="SMART" id="SM00832">
    <property type="entry name" value="C8"/>
    <property type="match status" value="1"/>
</dbReference>
<reference evidence="7 8" key="1">
    <citation type="journal article" date="2013" name="Proc. Natl. Acad. Sci. U.S.A.">
        <title>The king cobra genome reveals dynamic gene evolution and adaptation in the snake venom system.</title>
        <authorList>
            <person name="Vonk F.J."/>
            <person name="Casewell N.R."/>
            <person name="Henkel C.V."/>
            <person name="Heimberg A.M."/>
            <person name="Jansen H.J."/>
            <person name="McCleary R.J."/>
            <person name="Kerkkamp H.M."/>
            <person name="Vos R.A."/>
            <person name="Guerreiro I."/>
            <person name="Calvete J.J."/>
            <person name="Wuster W."/>
            <person name="Woods A.E."/>
            <person name="Logan J.M."/>
            <person name="Harrison R.A."/>
            <person name="Castoe T.A."/>
            <person name="de Koning A.P."/>
            <person name="Pollock D.D."/>
            <person name="Yandell M."/>
            <person name="Calderon D."/>
            <person name="Renjifo C."/>
            <person name="Currier R.B."/>
            <person name="Salgado D."/>
            <person name="Pla D."/>
            <person name="Sanz L."/>
            <person name="Hyder A.S."/>
            <person name="Ribeiro J.M."/>
            <person name="Arntzen J.W."/>
            <person name="van den Thillart G.E."/>
            <person name="Boetzer M."/>
            <person name="Pirovano W."/>
            <person name="Dirks R.P."/>
            <person name="Spaink H.P."/>
            <person name="Duboule D."/>
            <person name="McGlinn E."/>
            <person name="Kini R.M."/>
            <person name="Richardson M.K."/>
        </authorList>
    </citation>
    <scope>NUCLEOTIDE SEQUENCE</scope>
    <source>
        <tissue evidence="7">Blood</tissue>
    </source>
</reference>
<evidence type="ECO:0000259" key="6">
    <source>
        <dbReference type="PROSITE" id="PS51233"/>
    </source>
</evidence>
<comment type="subcellular location">
    <subcellularLocation>
        <location evidence="1">Membrane</location>
    </subcellularLocation>
</comment>
<dbReference type="PANTHER" id="PTHR46160">
    <property type="entry name" value="ALPHA-TECTORIN-RELATED"/>
    <property type="match status" value="1"/>
</dbReference>
<dbReference type="InterPro" id="IPR001846">
    <property type="entry name" value="VWF_type-D"/>
</dbReference>
<dbReference type="AlphaFoldDB" id="V8NSS2"/>
<evidence type="ECO:0000256" key="1">
    <source>
        <dbReference type="ARBA" id="ARBA00004370"/>
    </source>
</evidence>
<keyword evidence="3" id="KW-0472">Membrane</keyword>
<organism evidence="7 8">
    <name type="scientific">Ophiophagus hannah</name>
    <name type="common">King cobra</name>
    <name type="synonym">Naja hannah</name>
    <dbReference type="NCBI Taxonomy" id="8665"/>
    <lineage>
        <taxon>Eukaryota</taxon>
        <taxon>Metazoa</taxon>
        <taxon>Chordata</taxon>
        <taxon>Craniata</taxon>
        <taxon>Vertebrata</taxon>
        <taxon>Euteleostomi</taxon>
        <taxon>Lepidosauria</taxon>
        <taxon>Squamata</taxon>
        <taxon>Bifurcata</taxon>
        <taxon>Unidentata</taxon>
        <taxon>Episquamata</taxon>
        <taxon>Toxicofera</taxon>
        <taxon>Serpentes</taxon>
        <taxon>Colubroidea</taxon>
        <taxon>Elapidae</taxon>
        <taxon>Elapinae</taxon>
        <taxon>Ophiophagus</taxon>
    </lineage>
</organism>
<dbReference type="InterPro" id="IPR036084">
    <property type="entry name" value="Ser_inhib-like_sf"/>
</dbReference>
<protein>
    <submittedName>
        <fullName evidence="7">IgGFc-binding protein</fullName>
    </submittedName>
</protein>
<sequence>MEQNSLFCFAAGILASTVVYELCGTRCAATCENPRLPLTCRAACGEGCICRPGFILNGNLCIPLRECVCEFEGIYYKKGEEFFSNVFCRKHCRCMEDGTVQCHDFCSDEDACKVVNDVSVCFPREPGTCYALDGWNYVTFDGVQYSLPVLCSYILAQSDERHKFSIVLSAGFTGIEEVKIQVSEYNVVLQRGKAGEILVRLEDVHRYQNTHWEGRQTQRGTIEIFPSFVSSTCPYTCPSSYPVVTAAAHEEDQGRLLPISTRSMTAVKFKAWGADPACGVPRSAELTWQHENGAQEGCMRPSQAPFSAAMASCNPLPVKTELVRAVHSLPSSVFADRGLQEAIVAKNGARERAPPDTSDAMLAMATLAKPPWSDTIFDTPDLDLYTLRSTLQPFLSVFQCQHLSLNDLGPQIQGRVPVDLPLRSSRRTPCPSRRPYTISGKWEPNLFLNASSDEAPTTSKVKLFHWLIVLASGGIHILFYYRFCGRVLVGVAGEGYCKISSQRWDLPVNGERLPLPADFGDVSVRQEGKVVLVRNNFGLRVFYDYNDWVVVSVSGTYQGLLKGLCGNFNKDKSDEFFLPGGKPVQDLTEFGNFWKIEGGRCLETCKEKCSECDSTMEAKFQSKEFCGLIHAIPGPFSRCHAIVNPDHYFKYCVARLCSSYGATESLCQSLQAYAMACQLAGATIDVWRPFTPCGKSRWRVFMQCLPLMFSPIC</sequence>
<dbReference type="PANTHER" id="PTHR46160:SF9">
    <property type="entry name" value="PROTEIN PRY2-RELATED"/>
    <property type="match status" value="1"/>
</dbReference>
<evidence type="ECO:0000256" key="4">
    <source>
        <dbReference type="ARBA" id="ARBA00023157"/>
    </source>
</evidence>
<dbReference type="InterPro" id="IPR002919">
    <property type="entry name" value="TIL_dom"/>
</dbReference>
<dbReference type="OrthoDB" id="6262482at2759"/>
<evidence type="ECO:0000256" key="3">
    <source>
        <dbReference type="ARBA" id="ARBA00023136"/>
    </source>
</evidence>
<evidence type="ECO:0000313" key="7">
    <source>
        <dbReference type="EMBL" id="ETE64587.1"/>
    </source>
</evidence>
<dbReference type="FunFam" id="2.10.25.10:FF:000055">
    <property type="entry name" value="alpha-tectorin isoform X1"/>
    <property type="match status" value="1"/>
</dbReference>
<evidence type="ECO:0000256" key="5">
    <source>
        <dbReference type="SAM" id="SignalP"/>
    </source>
</evidence>
<dbReference type="EMBL" id="AZIM01002182">
    <property type="protein sequence ID" value="ETE64587.1"/>
    <property type="molecule type" value="Genomic_DNA"/>
</dbReference>
<feature type="chain" id="PRO_5013243590" evidence="5">
    <location>
        <begin position="16"/>
        <end position="713"/>
    </location>
</feature>
<dbReference type="InterPro" id="IPR014853">
    <property type="entry name" value="VWF/SSPO/ZAN-like_Cys-rich_dom"/>
</dbReference>
<comment type="caution">
    <text evidence="7">The sequence shown here is derived from an EMBL/GenBank/DDBJ whole genome shotgun (WGS) entry which is preliminary data.</text>
</comment>